<keyword evidence="1" id="KW-1133">Transmembrane helix</keyword>
<keyword evidence="1" id="KW-0812">Transmembrane</keyword>
<evidence type="ECO:0000313" key="2">
    <source>
        <dbReference type="EMBL" id="SNX27915.1"/>
    </source>
</evidence>
<dbReference type="InterPro" id="IPR021306">
    <property type="entry name" value="DUF2878"/>
</dbReference>
<organism evidence="2 3">
    <name type="scientific">Polynucleobacter meluiroseus</name>
    <dbReference type="NCBI Taxonomy" id="1938814"/>
    <lineage>
        <taxon>Bacteria</taxon>
        <taxon>Pseudomonadati</taxon>
        <taxon>Pseudomonadota</taxon>
        <taxon>Betaproteobacteria</taxon>
        <taxon>Burkholderiales</taxon>
        <taxon>Burkholderiaceae</taxon>
        <taxon>Polynucleobacter</taxon>
    </lineage>
</organism>
<feature type="transmembrane region" description="Helical" evidence="1">
    <location>
        <begin position="84"/>
        <end position="101"/>
    </location>
</feature>
<dbReference type="AlphaFoldDB" id="A0A240DXJ4"/>
<dbReference type="Pfam" id="PF11086">
    <property type="entry name" value="DUF2878"/>
    <property type="match status" value="1"/>
</dbReference>
<keyword evidence="3" id="KW-1185">Reference proteome</keyword>
<dbReference type="RefSeq" id="WP_096672025.1">
    <property type="nucleotide sequence ID" value="NZ_OANS01000001.1"/>
</dbReference>
<feature type="transmembrane region" description="Helical" evidence="1">
    <location>
        <begin position="143"/>
        <end position="165"/>
    </location>
</feature>
<feature type="transmembrane region" description="Helical" evidence="1">
    <location>
        <begin position="53"/>
        <end position="72"/>
    </location>
</feature>
<feature type="transmembrane region" description="Helical" evidence="1">
    <location>
        <begin position="12"/>
        <end position="41"/>
    </location>
</feature>
<gene>
    <name evidence="2" type="ORF">SAMN06295945_0234</name>
</gene>
<evidence type="ECO:0000313" key="3">
    <source>
        <dbReference type="Proteomes" id="UP000218069"/>
    </source>
</evidence>
<protein>
    <recommendedName>
        <fullName evidence="4">DUF2878 domain-containing protein</fullName>
    </recommendedName>
</protein>
<dbReference type="EMBL" id="OANS01000001">
    <property type="protein sequence ID" value="SNX27915.1"/>
    <property type="molecule type" value="Genomic_DNA"/>
</dbReference>
<accession>A0A240DXJ4</accession>
<name>A0A240DXJ4_9BURK</name>
<evidence type="ECO:0008006" key="4">
    <source>
        <dbReference type="Google" id="ProtNLM"/>
    </source>
</evidence>
<proteinExistence type="predicted"/>
<dbReference type="Proteomes" id="UP000218069">
    <property type="component" value="Unassembled WGS sequence"/>
</dbReference>
<dbReference type="PROSITE" id="PS51257">
    <property type="entry name" value="PROKAR_LIPOPROTEIN"/>
    <property type="match status" value="1"/>
</dbReference>
<reference evidence="3" key="1">
    <citation type="submission" date="2017-08" db="EMBL/GenBank/DDBJ databases">
        <authorList>
            <person name="Varghese N."/>
            <person name="Submissions S."/>
        </authorList>
    </citation>
    <scope>NUCLEOTIDE SEQUENCE [LARGE SCALE GENOMIC DNA]</scope>
    <source>
        <strain evidence="3">AP-Melu-1000-B4</strain>
    </source>
</reference>
<feature type="transmembrane region" description="Helical" evidence="1">
    <location>
        <begin position="113"/>
        <end position="131"/>
    </location>
</feature>
<evidence type="ECO:0000256" key="1">
    <source>
        <dbReference type="SAM" id="Phobius"/>
    </source>
</evidence>
<sequence>MAKFWNFVFFQAGWFACILGAAHQEVFWPVLASFAYIGIVIRRADSPLFEAKFIFKVLLLGVSVDSLLYHFGFMNFHDAWPSSYLSPMWMWVLWVLFSSTVNQSLSWLQGKPLLGAVLGGIFGPISYEAGIRMGAGSWGPSGQLGGLAAVSVVWVIAIPLIFYWAKRDSGSNLIANQ</sequence>
<dbReference type="OrthoDB" id="288800at2"/>
<keyword evidence="1" id="KW-0472">Membrane</keyword>